<dbReference type="EMBL" id="AKWM02000041">
    <property type="protein sequence ID" value="EKR99901.1"/>
    <property type="molecule type" value="Genomic_DNA"/>
</dbReference>
<dbReference type="GO" id="GO:0003824">
    <property type="term" value="F:catalytic activity"/>
    <property type="evidence" value="ECO:0007669"/>
    <property type="project" value="InterPro"/>
</dbReference>
<name>A0AA87SYY3_9LEPT</name>
<dbReference type="Proteomes" id="UP000001343">
    <property type="component" value="Unassembled WGS sequence"/>
</dbReference>
<dbReference type="AlphaFoldDB" id="A0AA87SYY3"/>
<dbReference type="Pfam" id="PF02567">
    <property type="entry name" value="PhzC-PhzF"/>
    <property type="match status" value="1"/>
</dbReference>
<organism evidence="1 2">
    <name type="scientific">Leptospira mayottensis 200901122</name>
    <dbReference type="NCBI Taxonomy" id="1193010"/>
    <lineage>
        <taxon>Bacteria</taxon>
        <taxon>Pseudomonadati</taxon>
        <taxon>Spirochaetota</taxon>
        <taxon>Spirochaetia</taxon>
        <taxon>Leptospirales</taxon>
        <taxon>Leptospiraceae</taxon>
        <taxon>Leptospira</taxon>
    </lineage>
</organism>
<dbReference type="Gene3D" id="3.10.310.10">
    <property type="entry name" value="Diaminopimelate Epimerase, Chain A, domain 1"/>
    <property type="match status" value="1"/>
</dbReference>
<accession>A0AA87SYY3</accession>
<dbReference type="SUPFAM" id="SSF54506">
    <property type="entry name" value="Diaminopimelate epimerase-like"/>
    <property type="match status" value="1"/>
</dbReference>
<dbReference type="InterPro" id="IPR003719">
    <property type="entry name" value="Phenazine_PhzF-like"/>
</dbReference>
<comment type="caution">
    <text evidence="1">The sequence shown here is derived from an EMBL/GenBank/DDBJ whole genome shotgun (WGS) entry which is preliminary data.</text>
</comment>
<sequence>MLTIFVSLFIPIVGLYEDSVTSSAHCALIPFLSESIDKKQLKAYQTLSRGKKLFCEDLGVRIGEPAYLI</sequence>
<proteinExistence type="predicted"/>
<gene>
    <name evidence="1" type="ORF">LEP1GSC125_3072</name>
</gene>
<evidence type="ECO:0000313" key="2">
    <source>
        <dbReference type="Proteomes" id="UP000001343"/>
    </source>
</evidence>
<protein>
    <submittedName>
        <fullName evidence="1">Phenazine biosynthesis-like domain protein</fullName>
    </submittedName>
</protein>
<reference evidence="1 2" key="1">
    <citation type="journal article" date="2014" name="Int. J. Syst. Evol. Microbiol.">
        <title>Leptospira mayottensis sp. nov., a pathogenic species of the genus Leptospira isolated from humans.</title>
        <authorList>
            <person name="Bourhy P."/>
            <person name="Collet L."/>
            <person name="Brisse S."/>
            <person name="Picardeau M."/>
        </authorList>
    </citation>
    <scope>NUCLEOTIDE SEQUENCE [LARGE SCALE GENOMIC DNA]</scope>
    <source>
        <strain evidence="1 2">200901122</strain>
    </source>
</reference>
<evidence type="ECO:0000313" key="1">
    <source>
        <dbReference type="EMBL" id="EKR99901.1"/>
    </source>
</evidence>